<sequence length="100" mass="11404">MDHKRKSHPVFWKMKEVTMLMKTKRENDETEETIMLTKETTVLIGKPASSGQGIGYVDDDNNNANNGDNNDLYNWRCANIDSPNSSEKFFTGKLNDPNGY</sequence>
<organism evidence="2 3">
    <name type="scientific">Dentiscutata erythropus</name>
    <dbReference type="NCBI Taxonomy" id="1348616"/>
    <lineage>
        <taxon>Eukaryota</taxon>
        <taxon>Fungi</taxon>
        <taxon>Fungi incertae sedis</taxon>
        <taxon>Mucoromycota</taxon>
        <taxon>Glomeromycotina</taxon>
        <taxon>Glomeromycetes</taxon>
        <taxon>Diversisporales</taxon>
        <taxon>Gigasporaceae</taxon>
        <taxon>Dentiscutata</taxon>
    </lineage>
</organism>
<comment type="caution">
    <text evidence="2">The sequence shown here is derived from an EMBL/GenBank/DDBJ whole genome shotgun (WGS) entry which is preliminary data.</text>
</comment>
<protein>
    <submittedName>
        <fullName evidence="2">3663_t:CDS:1</fullName>
    </submittedName>
</protein>
<dbReference type="AlphaFoldDB" id="A0A9N8WKW3"/>
<keyword evidence="3" id="KW-1185">Reference proteome</keyword>
<dbReference type="EMBL" id="CAJVPY010000757">
    <property type="protein sequence ID" value="CAG8490705.1"/>
    <property type="molecule type" value="Genomic_DNA"/>
</dbReference>
<name>A0A9N8WKW3_9GLOM</name>
<feature type="region of interest" description="Disordered" evidence="1">
    <location>
        <begin position="47"/>
        <end position="69"/>
    </location>
</feature>
<evidence type="ECO:0000313" key="2">
    <source>
        <dbReference type="EMBL" id="CAG8490705.1"/>
    </source>
</evidence>
<reference evidence="2" key="1">
    <citation type="submission" date="2021-06" db="EMBL/GenBank/DDBJ databases">
        <authorList>
            <person name="Kallberg Y."/>
            <person name="Tangrot J."/>
            <person name="Rosling A."/>
        </authorList>
    </citation>
    <scope>NUCLEOTIDE SEQUENCE</scope>
    <source>
        <strain evidence="2">MA453B</strain>
    </source>
</reference>
<dbReference type="Proteomes" id="UP000789405">
    <property type="component" value="Unassembled WGS sequence"/>
</dbReference>
<proteinExistence type="predicted"/>
<evidence type="ECO:0000313" key="3">
    <source>
        <dbReference type="Proteomes" id="UP000789405"/>
    </source>
</evidence>
<accession>A0A9N8WKW3</accession>
<gene>
    <name evidence="2" type="ORF">DERYTH_LOCUS2401</name>
</gene>
<evidence type="ECO:0000256" key="1">
    <source>
        <dbReference type="SAM" id="MobiDB-lite"/>
    </source>
</evidence>